<dbReference type="Proteomes" id="UP000593579">
    <property type="component" value="Unassembled WGS sequence"/>
</dbReference>
<evidence type="ECO:0000313" key="3">
    <source>
        <dbReference type="Proteomes" id="UP000593579"/>
    </source>
</evidence>
<comment type="caution">
    <text evidence="2">The sequence shown here is derived from an EMBL/GenBank/DDBJ whole genome shotgun (WGS) entry which is preliminary data.</text>
</comment>
<dbReference type="EMBL" id="JABEZY010000005">
    <property type="protein sequence ID" value="MBA0738917.1"/>
    <property type="molecule type" value="Genomic_DNA"/>
</dbReference>
<organism evidence="2 3">
    <name type="scientific">Gossypium gossypioides</name>
    <name type="common">Mexican cotton</name>
    <name type="synonym">Selera gossypioides</name>
    <dbReference type="NCBI Taxonomy" id="34282"/>
    <lineage>
        <taxon>Eukaryota</taxon>
        <taxon>Viridiplantae</taxon>
        <taxon>Streptophyta</taxon>
        <taxon>Embryophyta</taxon>
        <taxon>Tracheophyta</taxon>
        <taxon>Spermatophyta</taxon>
        <taxon>Magnoliopsida</taxon>
        <taxon>eudicotyledons</taxon>
        <taxon>Gunneridae</taxon>
        <taxon>Pentapetalae</taxon>
        <taxon>rosids</taxon>
        <taxon>malvids</taxon>
        <taxon>Malvales</taxon>
        <taxon>Malvaceae</taxon>
        <taxon>Malvoideae</taxon>
        <taxon>Gossypium</taxon>
    </lineage>
</organism>
<protein>
    <submittedName>
        <fullName evidence="2">Uncharacterized protein</fullName>
    </submittedName>
</protein>
<reference evidence="2 3" key="1">
    <citation type="journal article" date="2019" name="Genome Biol. Evol.">
        <title>Insights into the evolution of the New World diploid cottons (Gossypium, subgenus Houzingenia) based on genome sequencing.</title>
        <authorList>
            <person name="Grover C.E."/>
            <person name="Arick M.A. 2nd"/>
            <person name="Thrash A."/>
            <person name="Conover J.L."/>
            <person name="Sanders W.S."/>
            <person name="Peterson D.G."/>
            <person name="Frelichowski J.E."/>
            <person name="Scheffler J.A."/>
            <person name="Scheffler B.E."/>
            <person name="Wendel J.F."/>
        </authorList>
    </citation>
    <scope>NUCLEOTIDE SEQUENCE [LARGE SCALE GENOMIC DNA]</scope>
    <source>
        <strain evidence="2">5</strain>
        <tissue evidence="2">Leaf</tissue>
    </source>
</reference>
<accession>A0A7J9BRY2</accession>
<evidence type="ECO:0000256" key="1">
    <source>
        <dbReference type="SAM" id="MobiDB-lite"/>
    </source>
</evidence>
<name>A0A7J9BRY2_GOSGO</name>
<evidence type="ECO:0000313" key="2">
    <source>
        <dbReference type="EMBL" id="MBA0738917.1"/>
    </source>
</evidence>
<proteinExistence type="predicted"/>
<keyword evidence="3" id="KW-1185">Reference proteome</keyword>
<dbReference type="AlphaFoldDB" id="A0A7J9BRY2"/>
<gene>
    <name evidence="2" type="ORF">Gogos_012230</name>
</gene>
<sequence length="21" mass="2469">MAENNNQLQERNMQGLFTKTT</sequence>
<feature type="region of interest" description="Disordered" evidence="1">
    <location>
        <begin position="1"/>
        <end position="21"/>
    </location>
</feature>